<name>A0A5P6VW75_PSEXY</name>
<dbReference type="KEGG" id="pxv:FXF36_14965"/>
<dbReference type="NCBIfam" id="TIGR03570">
    <property type="entry name" value="NeuD_NnaD"/>
    <property type="match status" value="1"/>
</dbReference>
<evidence type="ECO:0000259" key="2">
    <source>
        <dbReference type="Pfam" id="PF17836"/>
    </source>
</evidence>
<dbReference type="InterPro" id="IPR041561">
    <property type="entry name" value="PglD_N"/>
</dbReference>
<evidence type="ECO:0000313" key="4">
    <source>
        <dbReference type="Proteomes" id="UP000327030"/>
    </source>
</evidence>
<dbReference type="EMBL" id="CP043028">
    <property type="protein sequence ID" value="QFJ56091.1"/>
    <property type="molecule type" value="Genomic_DNA"/>
</dbReference>
<dbReference type="InterPro" id="IPR050179">
    <property type="entry name" value="Trans_hexapeptide_repeat"/>
</dbReference>
<evidence type="ECO:0000313" key="3">
    <source>
        <dbReference type="EMBL" id="QFJ56091.1"/>
    </source>
</evidence>
<dbReference type="Pfam" id="PF17836">
    <property type="entry name" value="PglD_N"/>
    <property type="match status" value="1"/>
</dbReference>
<accession>A0A5P6VW75</accession>
<protein>
    <submittedName>
        <fullName evidence="3">Acetyltransferase</fullName>
    </submittedName>
</protein>
<dbReference type="Gene3D" id="3.40.50.20">
    <property type="match status" value="1"/>
</dbReference>
<dbReference type="Gene3D" id="2.160.10.10">
    <property type="entry name" value="Hexapeptide repeat proteins"/>
    <property type="match status" value="1"/>
</dbReference>
<evidence type="ECO:0000256" key="1">
    <source>
        <dbReference type="PIRSR" id="PIRSR620019-1"/>
    </source>
</evidence>
<reference evidence="4" key="1">
    <citation type="submission" date="2019-08" db="EMBL/GenBank/DDBJ databases">
        <title>Complete Genome Sequence of the Polysaccharide-Degrading Rumen Bacterium Pseudobutyrivibrio xylanivorans MA3014.</title>
        <authorList>
            <person name="Palevich N."/>
            <person name="Maclean P.H."/>
            <person name="Kelly W.J."/>
            <person name="Leahy S.C."/>
            <person name="Rakonjac J."/>
            <person name="Attwood G.T."/>
        </authorList>
    </citation>
    <scope>NUCLEOTIDE SEQUENCE [LARGE SCALE GENOMIC DNA]</scope>
    <source>
        <strain evidence="4">MA3014</strain>
    </source>
</reference>
<dbReference type="PANTHER" id="PTHR43300:SF7">
    <property type="entry name" value="UDP-N-ACETYLBACILLOSAMINE N-ACETYLTRANSFERASE"/>
    <property type="match status" value="1"/>
</dbReference>
<dbReference type="InterPro" id="IPR011004">
    <property type="entry name" value="Trimer_LpxA-like_sf"/>
</dbReference>
<dbReference type="SUPFAM" id="SSF51161">
    <property type="entry name" value="Trimeric LpxA-like enzymes"/>
    <property type="match status" value="1"/>
</dbReference>
<dbReference type="InterPro" id="IPR020019">
    <property type="entry name" value="AcTrfase_PglD-like"/>
</dbReference>
<dbReference type="CDD" id="cd03360">
    <property type="entry name" value="LbH_AT_putative"/>
    <property type="match status" value="1"/>
</dbReference>
<dbReference type="PANTHER" id="PTHR43300">
    <property type="entry name" value="ACETYLTRANSFERASE"/>
    <property type="match status" value="1"/>
</dbReference>
<proteinExistence type="predicted"/>
<dbReference type="Proteomes" id="UP000327030">
    <property type="component" value="Chromosome 1"/>
</dbReference>
<dbReference type="AlphaFoldDB" id="A0A5P6VW75"/>
<feature type="site" description="Increases basicity of active site His" evidence="1">
    <location>
        <position position="140"/>
    </location>
</feature>
<gene>
    <name evidence="3" type="ORF">FXF36_14965</name>
</gene>
<feature type="domain" description="PglD N-terminal" evidence="2">
    <location>
        <begin position="3"/>
        <end position="81"/>
    </location>
</feature>
<feature type="active site" description="Proton acceptor" evidence="1">
    <location>
        <position position="139"/>
    </location>
</feature>
<dbReference type="RefSeq" id="WP_151625476.1">
    <property type="nucleotide sequence ID" value="NZ_CP043028.1"/>
</dbReference>
<sequence length="210" mass="22418">MQDLIIVGASGFGREVLGLVETINEINPTWNVLGFIDDNLQALDGFDLEYKILGKISEWQPKDNEQYVLAIAAPKVKEKIVPILKERGAKFATVIHPTATVSRTSAIGEGLVLFRHASISVNCEVDEFVFFNAYAQIGHDVKVGKYSTLCPKSAMAGGTTLGECVFVGTSASTYPGIKIGNGATIGMNSAVIRNVKPGTTVMGVPAKVMV</sequence>
<dbReference type="OrthoDB" id="9801456at2"/>
<organism evidence="3 4">
    <name type="scientific">Pseudobutyrivibrio xylanivorans</name>
    <dbReference type="NCBI Taxonomy" id="185007"/>
    <lineage>
        <taxon>Bacteria</taxon>
        <taxon>Bacillati</taxon>
        <taxon>Bacillota</taxon>
        <taxon>Clostridia</taxon>
        <taxon>Lachnospirales</taxon>
        <taxon>Lachnospiraceae</taxon>
        <taxon>Pseudobutyrivibrio</taxon>
    </lineage>
</organism>